<evidence type="ECO:0000313" key="2">
    <source>
        <dbReference type="Proteomes" id="UP000298493"/>
    </source>
</evidence>
<accession>A0A4Z1PKI7</accession>
<proteinExistence type="predicted"/>
<organism evidence="1 2">
    <name type="scientific">Venturia nashicola</name>
    <dbReference type="NCBI Taxonomy" id="86259"/>
    <lineage>
        <taxon>Eukaryota</taxon>
        <taxon>Fungi</taxon>
        <taxon>Dikarya</taxon>
        <taxon>Ascomycota</taxon>
        <taxon>Pezizomycotina</taxon>
        <taxon>Dothideomycetes</taxon>
        <taxon>Pleosporomycetidae</taxon>
        <taxon>Venturiales</taxon>
        <taxon>Venturiaceae</taxon>
        <taxon>Venturia</taxon>
    </lineage>
</organism>
<evidence type="ECO:0000313" key="1">
    <source>
        <dbReference type="EMBL" id="TID23990.1"/>
    </source>
</evidence>
<sequence>MASPSPATKKITAITKPTKPPTTFLSLARELRQRILSETYQDDDEAPWRVALSNQQWSATLNAIHPALFSDVDYVNSKWVEDMIALAEDKWSAKHPSGLTTMRDEDRAAVWTAYWGDTAPWSRAEDAGIGMRRCDNSIVTQEIEKFLVESPTSKVSHYGTTMAESAIFIDTCTINQSLIGRVVHREWSGIRLAVIILRRLGMGQEMSMGLPFRYRTLRIRISRGFISNSRRPQYLVKVSPVSVLDEHS</sequence>
<dbReference type="AlphaFoldDB" id="A0A4Z1PKI7"/>
<keyword evidence="2" id="KW-1185">Reference proteome</keyword>
<reference evidence="1 2" key="1">
    <citation type="submission" date="2019-04" db="EMBL/GenBank/DDBJ databases">
        <title>High contiguity whole genome sequence and gene annotation resource for two Venturia nashicola isolates.</title>
        <authorList>
            <person name="Prokchorchik M."/>
            <person name="Won K."/>
            <person name="Lee Y."/>
            <person name="Choi E.D."/>
            <person name="Segonzac C."/>
            <person name="Sohn K.H."/>
        </authorList>
    </citation>
    <scope>NUCLEOTIDE SEQUENCE [LARGE SCALE GENOMIC DNA]</scope>
    <source>
        <strain evidence="1 2">PRI2</strain>
    </source>
</reference>
<dbReference type="Proteomes" id="UP000298493">
    <property type="component" value="Unassembled WGS sequence"/>
</dbReference>
<gene>
    <name evidence="1" type="ORF">E6O75_ATG02355</name>
</gene>
<name>A0A4Z1PKI7_9PEZI</name>
<dbReference type="EMBL" id="SNSC02000005">
    <property type="protein sequence ID" value="TID23990.1"/>
    <property type="molecule type" value="Genomic_DNA"/>
</dbReference>
<protein>
    <submittedName>
        <fullName evidence="1">Uncharacterized protein</fullName>
    </submittedName>
</protein>
<comment type="caution">
    <text evidence="1">The sequence shown here is derived from an EMBL/GenBank/DDBJ whole genome shotgun (WGS) entry which is preliminary data.</text>
</comment>